<comment type="caution">
    <text evidence="4">The sequence shown here is derived from an EMBL/GenBank/DDBJ whole genome shotgun (WGS) entry which is preliminary data.</text>
</comment>
<dbReference type="AlphaFoldDB" id="A0A062TXP9"/>
<dbReference type="PANTHER" id="PTHR11715">
    <property type="entry name" value="GLYCINE CLEAVAGE SYSTEM H PROTEIN"/>
    <property type="match status" value="1"/>
</dbReference>
<dbReference type="Pfam" id="PF01597">
    <property type="entry name" value="GCV_H"/>
    <property type="match status" value="1"/>
</dbReference>
<dbReference type="NCBIfam" id="TIGR00527">
    <property type="entry name" value="gcvH"/>
    <property type="match status" value="1"/>
</dbReference>
<gene>
    <name evidence="3" type="primary">gcvH</name>
    <name evidence="4" type="ORF">HY3_08430</name>
</gene>
<comment type="similarity">
    <text evidence="1 3">Belongs to the GcvH family.</text>
</comment>
<dbReference type="GO" id="GO:0005737">
    <property type="term" value="C:cytoplasm"/>
    <property type="evidence" value="ECO:0007669"/>
    <property type="project" value="TreeGrafter"/>
</dbReference>
<evidence type="ECO:0000313" key="5">
    <source>
        <dbReference type="Proteomes" id="UP000249123"/>
    </source>
</evidence>
<reference evidence="4 5" key="1">
    <citation type="submission" date="2013-04" db="EMBL/GenBank/DDBJ databases">
        <title>Hyphomonas sp. T24B3 Genome Sequencing.</title>
        <authorList>
            <person name="Lai Q."/>
            <person name="Shao Z."/>
        </authorList>
    </citation>
    <scope>NUCLEOTIDE SEQUENCE [LARGE SCALE GENOMIC DNA]</scope>
    <source>
        <strain evidence="4 5">T24B3</strain>
    </source>
</reference>
<feature type="modified residue" description="N6-lipoyllysine" evidence="3">
    <location>
        <position position="65"/>
    </location>
</feature>
<keyword evidence="2 3" id="KW-0450">Lipoyl</keyword>
<accession>A0A328JYM7</accession>
<dbReference type="Gene3D" id="2.40.50.100">
    <property type="match status" value="1"/>
</dbReference>
<dbReference type="STRING" id="1280941.HY2_06900"/>
<evidence type="ECO:0000256" key="3">
    <source>
        <dbReference type="HAMAP-Rule" id="MF_00272"/>
    </source>
</evidence>
<dbReference type="InterPro" id="IPR002930">
    <property type="entry name" value="GCV_H"/>
</dbReference>
<dbReference type="OrthoDB" id="9796712at2"/>
<dbReference type="InterPro" id="IPR017453">
    <property type="entry name" value="GCV_H_sub"/>
</dbReference>
<dbReference type="CDD" id="cd06848">
    <property type="entry name" value="GCS_H"/>
    <property type="match status" value="1"/>
</dbReference>
<dbReference type="eggNOG" id="COG0509">
    <property type="taxonomic scope" value="Bacteria"/>
</dbReference>
<evidence type="ECO:0000256" key="2">
    <source>
        <dbReference type="ARBA" id="ARBA00022823"/>
    </source>
</evidence>
<sequence length="129" mass="14160">MTRYTQPTTFYTKEHEWVTVHNDLATVGITHYAENQLGDIVFVELPDVGAEFATGDDMAVVESVKAASDVYAPIAGKVVEVNAVLADKPETVNESPREKGWFCVLEIKDGAEIASLMDEEAYKAFCEGL</sequence>
<comment type="function">
    <text evidence="3">The glycine cleavage system catalyzes the degradation of glycine. The H protein shuttles the methylamine group of glycine from the P protein to the T protein.</text>
</comment>
<dbReference type="InterPro" id="IPR000089">
    <property type="entry name" value="Biotin_lipoyl"/>
</dbReference>
<protein>
    <recommendedName>
        <fullName evidence="3">Glycine cleavage system H protein</fullName>
    </recommendedName>
</protein>
<dbReference type="EMBL" id="AWFB01000005">
    <property type="protein sequence ID" value="RAN35315.1"/>
    <property type="molecule type" value="Genomic_DNA"/>
</dbReference>
<dbReference type="NCBIfam" id="NF002270">
    <property type="entry name" value="PRK01202.1"/>
    <property type="match status" value="1"/>
</dbReference>
<dbReference type="Proteomes" id="UP000249123">
    <property type="component" value="Unassembled WGS sequence"/>
</dbReference>
<evidence type="ECO:0000313" key="4">
    <source>
        <dbReference type="EMBL" id="RAN35315.1"/>
    </source>
</evidence>
<accession>A0A062TXP9</accession>
<name>A0A062TXP9_9PROT</name>
<dbReference type="SUPFAM" id="SSF51230">
    <property type="entry name" value="Single hybrid motif"/>
    <property type="match status" value="1"/>
</dbReference>
<dbReference type="InterPro" id="IPR011053">
    <property type="entry name" value="Single_hybrid_motif"/>
</dbReference>
<evidence type="ECO:0000256" key="1">
    <source>
        <dbReference type="ARBA" id="ARBA00009249"/>
    </source>
</evidence>
<dbReference type="GO" id="GO:0009249">
    <property type="term" value="P:protein lipoylation"/>
    <property type="evidence" value="ECO:0007669"/>
    <property type="project" value="TreeGrafter"/>
</dbReference>
<proteinExistence type="inferred from homology"/>
<dbReference type="InterPro" id="IPR033753">
    <property type="entry name" value="GCV_H/Fam206"/>
</dbReference>
<dbReference type="InterPro" id="IPR003016">
    <property type="entry name" value="2-oxoA_DH_lipoyl-BS"/>
</dbReference>
<comment type="cofactor">
    <cofactor evidence="3">
        <name>(R)-lipoate</name>
        <dbReference type="ChEBI" id="CHEBI:83088"/>
    </cofactor>
    <text evidence="3">Binds 1 lipoyl cofactor covalently.</text>
</comment>
<dbReference type="PROSITE" id="PS50968">
    <property type="entry name" value="BIOTINYL_LIPOYL"/>
    <property type="match status" value="1"/>
</dbReference>
<dbReference type="GO" id="GO:0005960">
    <property type="term" value="C:glycine cleavage complex"/>
    <property type="evidence" value="ECO:0007669"/>
    <property type="project" value="InterPro"/>
</dbReference>
<comment type="subunit">
    <text evidence="3">The glycine cleavage system is composed of four proteins: P, T, L and H.</text>
</comment>
<keyword evidence="5" id="KW-1185">Reference proteome</keyword>
<dbReference type="HAMAP" id="MF_00272">
    <property type="entry name" value="GcvH"/>
    <property type="match status" value="1"/>
</dbReference>
<dbReference type="GO" id="GO:0019464">
    <property type="term" value="P:glycine decarboxylation via glycine cleavage system"/>
    <property type="evidence" value="ECO:0007669"/>
    <property type="project" value="UniProtKB-UniRule"/>
</dbReference>
<dbReference type="PANTHER" id="PTHR11715:SF3">
    <property type="entry name" value="GLYCINE CLEAVAGE SYSTEM H PROTEIN-RELATED"/>
    <property type="match status" value="1"/>
</dbReference>
<dbReference type="RefSeq" id="WP_034823888.1">
    <property type="nucleotide sequence ID" value="NZ_AWFA01000002.1"/>
</dbReference>
<organism evidence="4 5">
    <name type="scientific">Hyphomonas pacifica</name>
    <dbReference type="NCBI Taxonomy" id="1280941"/>
    <lineage>
        <taxon>Bacteria</taxon>
        <taxon>Pseudomonadati</taxon>
        <taxon>Pseudomonadota</taxon>
        <taxon>Alphaproteobacteria</taxon>
        <taxon>Hyphomonadales</taxon>
        <taxon>Hyphomonadaceae</taxon>
        <taxon>Hyphomonas</taxon>
    </lineage>
</organism>
<dbReference type="PROSITE" id="PS00189">
    <property type="entry name" value="LIPOYL"/>
    <property type="match status" value="1"/>
</dbReference>